<name>A0A7L4FJC1_9COLU</name>
<dbReference type="InterPro" id="IPR011709">
    <property type="entry name" value="DEAD-box_helicase_OB_fold"/>
</dbReference>
<feature type="domain" description="Helicase-associated" evidence="3">
    <location>
        <begin position="7"/>
        <end position="98"/>
    </location>
</feature>
<keyword evidence="4" id="KW-0378">Hydrolase</keyword>
<dbReference type="PANTHER" id="PTHR18934">
    <property type="entry name" value="ATP-DEPENDENT RNA HELICASE"/>
    <property type="match status" value="1"/>
</dbReference>
<evidence type="ECO:0000313" key="5">
    <source>
        <dbReference type="Proteomes" id="UP000541332"/>
    </source>
</evidence>
<keyword evidence="2" id="KW-0067">ATP-binding</keyword>
<dbReference type="AlphaFoldDB" id="A0A7L4FJC1"/>
<accession>A0A7L4FJC1</accession>
<dbReference type="GO" id="GO:0004386">
    <property type="term" value="F:helicase activity"/>
    <property type="evidence" value="ECO:0007669"/>
    <property type="project" value="UniProtKB-KW"/>
</dbReference>
<dbReference type="EMBL" id="VWYH01004271">
    <property type="protein sequence ID" value="NXW86898.1"/>
    <property type="molecule type" value="Genomic_DNA"/>
</dbReference>
<dbReference type="InterPro" id="IPR048333">
    <property type="entry name" value="HA2_WH"/>
</dbReference>
<dbReference type="GO" id="GO:0005524">
    <property type="term" value="F:ATP binding"/>
    <property type="evidence" value="ECO:0007669"/>
    <property type="project" value="UniProtKB-KW"/>
</dbReference>
<comment type="caution">
    <text evidence="4">The sequence shown here is derived from an EMBL/GenBank/DDBJ whole genome shotgun (WGS) entry which is preliminary data.</text>
</comment>
<dbReference type="GO" id="GO:0005681">
    <property type="term" value="C:spliceosomal complex"/>
    <property type="evidence" value="ECO:0007669"/>
    <property type="project" value="TreeGrafter"/>
</dbReference>
<evidence type="ECO:0000256" key="2">
    <source>
        <dbReference type="ARBA" id="ARBA00022840"/>
    </source>
</evidence>
<dbReference type="SUPFAM" id="SSF52540">
    <property type="entry name" value="P-loop containing nucleoside triphosphate hydrolases"/>
    <property type="match status" value="1"/>
</dbReference>
<organism evidence="4 5">
    <name type="scientific">Pampusana beccarii</name>
    <name type="common">Western bronze ground-dove</name>
    <dbReference type="NCBI Taxonomy" id="2953425"/>
    <lineage>
        <taxon>Eukaryota</taxon>
        <taxon>Metazoa</taxon>
        <taxon>Chordata</taxon>
        <taxon>Craniata</taxon>
        <taxon>Vertebrata</taxon>
        <taxon>Euteleostomi</taxon>
        <taxon>Archelosauria</taxon>
        <taxon>Archosauria</taxon>
        <taxon>Dinosauria</taxon>
        <taxon>Saurischia</taxon>
        <taxon>Theropoda</taxon>
        <taxon>Coelurosauria</taxon>
        <taxon>Aves</taxon>
        <taxon>Neognathae</taxon>
        <taxon>Neoaves</taxon>
        <taxon>Columbimorphae</taxon>
        <taxon>Columbiformes</taxon>
        <taxon>Columbidae</taxon>
        <taxon>Pampusana</taxon>
    </lineage>
</organism>
<dbReference type="Pfam" id="PF21010">
    <property type="entry name" value="HA2_C"/>
    <property type="match status" value="1"/>
</dbReference>
<keyword evidence="4" id="KW-0347">Helicase</keyword>
<dbReference type="InterPro" id="IPR027417">
    <property type="entry name" value="P-loop_NTPase"/>
</dbReference>
<dbReference type="SMART" id="SM00847">
    <property type="entry name" value="HA2"/>
    <property type="match status" value="1"/>
</dbReference>
<evidence type="ECO:0000313" key="4">
    <source>
        <dbReference type="EMBL" id="NXW86898.1"/>
    </source>
</evidence>
<dbReference type="PANTHER" id="PTHR18934:SF108">
    <property type="entry name" value="ATP-DEPENDENT RNA HELICASE DQX1"/>
    <property type="match status" value="1"/>
</dbReference>
<dbReference type="GO" id="GO:0003723">
    <property type="term" value="F:RNA binding"/>
    <property type="evidence" value="ECO:0007669"/>
    <property type="project" value="TreeGrafter"/>
</dbReference>
<feature type="non-terminal residue" evidence="4">
    <location>
        <position position="1"/>
    </location>
</feature>
<proteinExistence type="predicted"/>
<protein>
    <submittedName>
        <fullName evidence="4">DQX1 helicase</fullName>
    </submittedName>
</protein>
<dbReference type="InterPro" id="IPR007502">
    <property type="entry name" value="Helicase-assoc_dom"/>
</dbReference>
<sequence length="307" mass="33545">APEALMQALEDLDYLAALDDDGNLSEVGIIMSEFPLDPQLAKALIASCEFDCVEEMVSLAAMLTVSPCFVSPSTHLEEAVTLRRRALLHPHGDHFTLINIFNAFQQRECSRAGLHNGDDGWCRKHGLSGEALRLAGTVRAELLEVMRRIELPVSPPAFGTAANALNLQRALISGYFLKVGGGCAGPGRAVVPAAPLPSRCAPQVARDIDGSGNYVMLTHKHVAHLPPACCYLLRQPPRRPPPWVLYHEFTISQDNCLRVVSEIQPQMLVELAPQYYLSNLPASESRDLLMELREKLVAAEDAPALPE</sequence>
<gene>
    <name evidence="4" type="primary">Dqx1_0</name>
    <name evidence="4" type="ORF">ALOBEC_R13920</name>
</gene>
<evidence type="ECO:0000256" key="1">
    <source>
        <dbReference type="ARBA" id="ARBA00022741"/>
    </source>
</evidence>
<dbReference type="OrthoDB" id="10253254at2759"/>
<evidence type="ECO:0000259" key="3">
    <source>
        <dbReference type="SMART" id="SM00847"/>
    </source>
</evidence>
<dbReference type="Pfam" id="PF07717">
    <property type="entry name" value="OB_NTP_bind"/>
    <property type="match status" value="1"/>
</dbReference>
<dbReference type="Gene3D" id="1.20.120.1080">
    <property type="match status" value="1"/>
</dbReference>
<keyword evidence="5" id="KW-1185">Reference proteome</keyword>
<dbReference type="Pfam" id="PF04408">
    <property type="entry name" value="WHD_HA2"/>
    <property type="match status" value="1"/>
</dbReference>
<feature type="non-terminal residue" evidence="4">
    <location>
        <position position="307"/>
    </location>
</feature>
<dbReference type="Proteomes" id="UP000541332">
    <property type="component" value="Unassembled WGS sequence"/>
</dbReference>
<keyword evidence="1" id="KW-0547">Nucleotide-binding</keyword>
<reference evidence="4 5" key="1">
    <citation type="submission" date="2020-02" db="EMBL/GenBank/DDBJ databases">
        <title>Bird 10,000 Genomes (B10K) Project - Family phase.</title>
        <authorList>
            <person name="Zhang G."/>
        </authorList>
    </citation>
    <scope>NUCLEOTIDE SEQUENCE [LARGE SCALE GENOMIC DNA]</scope>
    <source>
        <strain evidence="4">B10K-DU-006-06</strain>
    </source>
</reference>